<dbReference type="AlphaFoldDB" id="A0A437MJR9"/>
<evidence type="ECO:0008006" key="3">
    <source>
        <dbReference type="Google" id="ProtNLM"/>
    </source>
</evidence>
<dbReference type="Proteomes" id="UP000282957">
    <property type="component" value="Unassembled WGS sequence"/>
</dbReference>
<dbReference type="RefSeq" id="WP_127787121.1">
    <property type="nucleotide sequence ID" value="NZ_SACL01000002.1"/>
</dbReference>
<sequence length="549" mass="57166">MTVAGAWPAGIEEPAARVALDLLALPQPALADAVLLVECSATDGVLVTTGGPLTAGILPAGILPGRVSGGDVRLDWSDVDWTSQPTDTRPNVHFEGRAGDITLERSLPLDPAGERRIAAALGEIPVDNTDGAYDGTAEGLAIDGRPLSVSLLGHRSAAYADRRLVFAGIGSGWRADRRLLRITAASLAYVLDVPMLGLYGGTGGADGGDELRGKPVPEAWGRLRNVPPLQVDAGLLIYQLHARQIGEITGVYVRGAPIDAGAGYSSYSALAAATVPGGTYSWAITPTGSYLRLGSSPDGTVTADLWGQPGGASIPRMMRLMLARGGVATNPAAFDSAEGYAPGTAGLWLAEQVTFAEAISRLAAGAGLWWGDDGGGSIVVGRVSAPGGPGGILLDQDSILDDVEPLEPPAPAWRAGLGYRRNWSPLSGTDLVPEPTITAARRQELAEASRRVSVEIAARRVRNAQARDVTLETLFDDEADAMALGNNILSLLRPGLGLWRVPVGMMGWGMGLGQQARLTWPRYGLAAGRDVRVVGQSVRGNRVDLTVLG</sequence>
<protein>
    <recommendedName>
        <fullName evidence="3">Tip attachment protein J domain-containing protein</fullName>
    </recommendedName>
</protein>
<comment type="caution">
    <text evidence="1">The sequence shown here is derived from an EMBL/GenBank/DDBJ whole genome shotgun (WGS) entry which is preliminary data.</text>
</comment>
<gene>
    <name evidence="1" type="ORF">EOD42_08870</name>
</gene>
<evidence type="ECO:0000313" key="1">
    <source>
        <dbReference type="EMBL" id="RVT97892.1"/>
    </source>
</evidence>
<keyword evidence="2" id="KW-1185">Reference proteome</keyword>
<name>A0A437MJR9_9PROT</name>
<proteinExistence type="predicted"/>
<organism evidence="1 2">
    <name type="scientific">Rhodovarius crocodyli</name>
    <dbReference type="NCBI Taxonomy" id="1979269"/>
    <lineage>
        <taxon>Bacteria</taxon>
        <taxon>Pseudomonadati</taxon>
        <taxon>Pseudomonadota</taxon>
        <taxon>Alphaproteobacteria</taxon>
        <taxon>Acetobacterales</taxon>
        <taxon>Roseomonadaceae</taxon>
        <taxon>Rhodovarius</taxon>
    </lineage>
</organism>
<reference evidence="1 2" key="1">
    <citation type="submission" date="2019-01" db="EMBL/GenBank/DDBJ databases">
        <authorList>
            <person name="Chen W.-M."/>
        </authorList>
    </citation>
    <scope>NUCLEOTIDE SEQUENCE [LARGE SCALE GENOMIC DNA]</scope>
    <source>
        <strain evidence="1 2">CCP-6</strain>
    </source>
</reference>
<evidence type="ECO:0000313" key="2">
    <source>
        <dbReference type="Proteomes" id="UP000282957"/>
    </source>
</evidence>
<dbReference type="EMBL" id="SACL01000002">
    <property type="protein sequence ID" value="RVT97892.1"/>
    <property type="molecule type" value="Genomic_DNA"/>
</dbReference>
<accession>A0A437MJR9</accession>
<dbReference type="OrthoDB" id="8264796at2"/>